<dbReference type="InterPro" id="IPR012340">
    <property type="entry name" value="NA-bd_OB-fold"/>
</dbReference>
<keyword evidence="3 7" id="KW-0547">Nucleotide-binding</keyword>
<evidence type="ECO:0000256" key="6">
    <source>
        <dbReference type="ARBA" id="ARBA00023136"/>
    </source>
</evidence>
<name>A0A852WA17_9MICO</name>
<dbReference type="AlphaFoldDB" id="A0A852WA17"/>
<dbReference type="InterPro" id="IPR027417">
    <property type="entry name" value="P-loop_NTPase"/>
</dbReference>
<comment type="subunit">
    <text evidence="7">The complex is composed of two ATP-binding proteins (PotA), two transmembrane proteins (PotB and PotC) and a solute-binding protein (PotD).</text>
</comment>
<dbReference type="InterPro" id="IPR005893">
    <property type="entry name" value="PotA-like"/>
</dbReference>
<evidence type="ECO:0000256" key="2">
    <source>
        <dbReference type="ARBA" id="ARBA00022475"/>
    </source>
</evidence>
<dbReference type="InterPro" id="IPR008995">
    <property type="entry name" value="Mo/tungstate-bd_C_term_dom"/>
</dbReference>
<dbReference type="PANTHER" id="PTHR42781:SF4">
    <property type="entry name" value="SPERMIDINE_PUTRESCINE IMPORT ATP-BINDING PROTEIN POTA"/>
    <property type="match status" value="1"/>
</dbReference>
<evidence type="ECO:0000259" key="8">
    <source>
        <dbReference type="PROSITE" id="PS50893"/>
    </source>
</evidence>
<comment type="caution">
    <text evidence="9">The sequence shown here is derived from an EMBL/GenBank/DDBJ whole genome shotgun (WGS) entry which is preliminary data.</text>
</comment>
<dbReference type="Proteomes" id="UP000573599">
    <property type="component" value="Unassembled WGS sequence"/>
</dbReference>
<feature type="domain" description="ABC transporter" evidence="8">
    <location>
        <begin position="9"/>
        <end position="237"/>
    </location>
</feature>
<evidence type="ECO:0000256" key="1">
    <source>
        <dbReference type="ARBA" id="ARBA00022448"/>
    </source>
</evidence>
<dbReference type="PANTHER" id="PTHR42781">
    <property type="entry name" value="SPERMIDINE/PUTRESCINE IMPORT ATP-BINDING PROTEIN POTA"/>
    <property type="match status" value="1"/>
</dbReference>
<dbReference type="GO" id="GO:0005524">
    <property type="term" value="F:ATP binding"/>
    <property type="evidence" value="ECO:0007669"/>
    <property type="project" value="UniProtKB-KW"/>
</dbReference>
<dbReference type="SUPFAM" id="SSF50331">
    <property type="entry name" value="MOP-like"/>
    <property type="match status" value="1"/>
</dbReference>
<dbReference type="Gene3D" id="2.40.50.140">
    <property type="entry name" value="Nucleic acid-binding proteins"/>
    <property type="match status" value="1"/>
</dbReference>
<dbReference type="PROSITE" id="PS00211">
    <property type="entry name" value="ABC_TRANSPORTER_1"/>
    <property type="match status" value="1"/>
</dbReference>
<keyword evidence="6 7" id="KW-0472">Membrane</keyword>
<dbReference type="FunFam" id="3.40.50.300:FF:000133">
    <property type="entry name" value="Spermidine/putrescine import ATP-binding protein PotA"/>
    <property type="match status" value="1"/>
</dbReference>
<organism evidence="9 10">
    <name type="scientific">Pedococcus badiiscoriae</name>
    <dbReference type="NCBI Taxonomy" id="642776"/>
    <lineage>
        <taxon>Bacteria</taxon>
        <taxon>Bacillati</taxon>
        <taxon>Actinomycetota</taxon>
        <taxon>Actinomycetes</taxon>
        <taxon>Micrococcales</taxon>
        <taxon>Intrasporangiaceae</taxon>
        <taxon>Pedococcus</taxon>
    </lineage>
</organism>
<protein>
    <recommendedName>
        <fullName evidence="7">Spermidine/putrescine import ATP-binding protein PotA</fullName>
        <ecNumber evidence="7">7.6.2.11</ecNumber>
    </recommendedName>
</protein>
<keyword evidence="5 7" id="KW-1278">Translocase</keyword>
<dbReference type="Pfam" id="PF08402">
    <property type="entry name" value="TOBE_2"/>
    <property type="match status" value="1"/>
</dbReference>
<keyword evidence="10" id="KW-1185">Reference proteome</keyword>
<dbReference type="InterPro" id="IPR003439">
    <property type="entry name" value="ABC_transporter-like_ATP-bd"/>
</dbReference>
<dbReference type="SMART" id="SM00382">
    <property type="entry name" value="AAA"/>
    <property type="match status" value="1"/>
</dbReference>
<evidence type="ECO:0000256" key="4">
    <source>
        <dbReference type="ARBA" id="ARBA00022840"/>
    </source>
</evidence>
<keyword evidence="4 7" id="KW-0067">ATP-binding</keyword>
<dbReference type="InterPro" id="IPR017871">
    <property type="entry name" value="ABC_transporter-like_CS"/>
</dbReference>
<dbReference type="RefSeq" id="WP_179420453.1">
    <property type="nucleotide sequence ID" value="NZ_JACCAB010000001.1"/>
</dbReference>
<keyword evidence="1 7" id="KW-0813">Transport</keyword>
<comment type="similarity">
    <text evidence="7">Belongs to the ABC transporter superfamily. Spermidine/putrescine importer (TC 3.A.1.11.1) family.</text>
</comment>
<reference evidence="9 10" key="1">
    <citation type="submission" date="2020-07" db="EMBL/GenBank/DDBJ databases">
        <title>Sequencing the genomes of 1000 actinobacteria strains.</title>
        <authorList>
            <person name="Klenk H.-P."/>
        </authorList>
    </citation>
    <scope>NUCLEOTIDE SEQUENCE [LARGE SCALE GENOMIC DNA]</scope>
    <source>
        <strain evidence="9 10">DSM 23987</strain>
    </source>
</reference>
<dbReference type="PROSITE" id="PS50893">
    <property type="entry name" value="ABC_TRANSPORTER_2"/>
    <property type="match status" value="1"/>
</dbReference>
<comment type="catalytic activity">
    <reaction evidence="7">
        <text>ATP + H2O + polyamine-[polyamine-binding protein]Side 1 = ADP + phosphate + polyamineSide 2 + [polyamine-binding protein]Side 1.</text>
        <dbReference type="EC" id="7.6.2.11"/>
    </reaction>
</comment>
<dbReference type="Gene3D" id="3.40.50.300">
    <property type="entry name" value="P-loop containing nucleotide triphosphate hydrolases"/>
    <property type="match status" value="1"/>
</dbReference>
<dbReference type="GO" id="GO:0016887">
    <property type="term" value="F:ATP hydrolysis activity"/>
    <property type="evidence" value="ECO:0007669"/>
    <property type="project" value="InterPro"/>
</dbReference>
<accession>A0A852WA17</accession>
<dbReference type="InterPro" id="IPR050093">
    <property type="entry name" value="ABC_SmlMolc_Importer"/>
</dbReference>
<evidence type="ECO:0000313" key="9">
    <source>
        <dbReference type="EMBL" id="NYG05888.1"/>
    </source>
</evidence>
<dbReference type="EC" id="7.6.2.11" evidence="7"/>
<evidence type="ECO:0000256" key="7">
    <source>
        <dbReference type="RuleBase" id="RU364083"/>
    </source>
</evidence>
<dbReference type="InterPro" id="IPR003593">
    <property type="entry name" value="AAA+_ATPase"/>
</dbReference>
<dbReference type="SUPFAM" id="SSF52540">
    <property type="entry name" value="P-loop containing nucleoside triphosphate hydrolases"/>
    <property type="match status" value="1"/>
</dbReference>
<dbReference type="EMBL" id="JACCAB010000001">
    <property type="protein sequence ID" value="NYG05888.1"/>
    <property type="molecule type" value="Genomic_DNA"/>
</dbReference>
<dbReference type="Gene3D" id="2.40.50.100">
    <property type="match status" value="1"/>
</dbReference>
<dbReference type="GO" id="GO:0043190">
    <property type="term" value="C:ATP-binding cassette (ABC) transporter complex"/>
    <property type="evidence" value="ECO:0007669"/>
    <property type="project" value="InterPro"/>
</dbReference>
<evidence type="ECO:0000256" key="3">
    <source>
        <dbReference type="ARBA" id="ARBA00022741"/>
    </source>
</evidence>
<gene>
    <name evidence="7" type="primary">potA</name>
    <name evidence="9" type="ORF">BJ986_000375</name>
</gene>
<evidence type="ECO:0000313" key="10">
    <source>
        <dbReference type="Proteomes" id="UP000573599"/>
    </source>
</evidence>
<dbReference type="GO" id="GO:0015417">
    <property type="term" value="F:ABC-type polyamine transporter activity"/>
    <property type="evidence" value="ECO:0007669"/>
    <property type="project" value="UniProtKB-EC"/>
</dbReference>
<dbReference type="Pfam" id="PF00005">
    <property type="entry name" value="ABC_tran"/>
    <property type="match status" value="1"/>
</dbReference>
<dbReference type="NCBIfam" id="TIGR01187">
    <property type="entry name" value="potA"/>
    <property type="match status" value="1"/>
</dbReference>
<proteinExistence type="inferred from homology"/>
<evidence type="ECO:0000256" key="5">
    <source>
        <dbReference type="ARBA" id="ARBA00022967"/>
    </source>
</evidence>
<sequence length="370" mass="39694">MAAQASGDLSLVGISKEFETFTAVHPLDLEVPAGSFFALLGPSGCGKTTTLRMVAGLEEPTTGKILIGDQDITDTKAFRRNVNTVFQSYALFPHMTVLENVAFGLKRRGDKDAVAKAKESLELVQLGAVAKKKPAQLSGGMQQRVALARAIVNRPDVLLLDEPLGALDLKLRRQMQIELKRIQSEVGLTFIHVTHDQEEAMTMADSIAVMNAGRIEQQGDPASLYEHPKSVFVANFLGQSNLLRASIEGPGAEGTVMVSSHGQRLEADASHIPEGAREIWLGVRPEKLRLGEGGGPNRLHGVVADASFTGVATQYLVRLPWDQEITVVQQNDGSARALEGENVTVSWASHHGFVLDAAEPADAGLGHEDG</sequence>
<keyword evidence="2 7" id="KW-1003">Cell membrane</keyword>
<comment type="function">
    <text evidence="7">Part of the ABC transporter complex PotABCD involved in spermidine/putrescine import. Responsible for energy coupling to the transport system.</text>
</comment>
<dbReference type="InterPro" id="IPR013611">
    <property type="entry name" value="Transp-assoc_OB_typ2"/>
</dbReference>